<feature type="transmembrane region" description="Helical" evidence="7">
    <location>
        <begin position="35"/>
        <end position="53"/>
    </location>
</feature>
<feature type="region of interest" description="Disordered" evidence="6">
    <location>
        <begin position="219"/>
        <end position="239"/>
    </location>
</feature>
<proteinExistence type="predicted"/>
<dbReference type="Pfam" id="PF01478">
    <property type="entry name" value="Peptidase_A24"/>
    <property type="match status" value="1"/>
</dbReference>
<dbReference type="EMBL" id="QKNX01000003">
    <property type="protein sequence ID" value="TKR25816.1"/>
    <property type="molecule type" value="Genomic_DNA"/>
</dbReference>
<dbReference type="AlphaFoldDB" id="A0A4U5JC63"/>
<evidence type="ECO:0000256" key="7">
    <source>
        <dbReference type="SAM" id="Phobius"/>
    </source>
</evidence>
<feature type="transmembrane region" description="Helical" evidence="7">
    <location>
        <begin position="97"/>
        <end position="114"/>
    </location>
</feature>
<dbReference type="GO" id="GO:0005886">
    <property type="term" value="C:plasma membrane"/>
    <property type="evidence" value="ECO:0007669"/>
    <property type="project" value="UniProtKB-SubCell"/>
</dbReference>
<evidence type="ECO:0000256" key="3">
    <source>
        <dbReference type="ARBA" id="ARBA00022692"/>
    </source>
</evidence>
<dbReference type="PANTHER" id="PTHR36506:SF1">
    <property type="entry name" value="PREFLAGELLIN PEPTIDASE"/>
    <property type="match status" value="1"/>
</dbReference>
<evidence type="ECO:0000256" key="5">
    <source>
        <dbReference type="ARBA" id="ARBA00023136"/>
    </source>
</evidence>
<dbReference type="GO" id="GO:0004190">
    <property type="term" value="F:aspartic-type endopeptidase activity"/>
    <property type="evidence" value="ECO:0007669"/>
    <property type="project" value="InterPro"/>
</dbReference>
<evidence type="ECO:0000256" key="4">
    <source>
        <dbReference type="ARBA" id="ARBA00022989"/>
    </source>
</evidence>
<dbReference type="InterPro" id="IPR000045">
    <property type="entry name" value="Prepilin_IV_endopep_pep"/>
</dbReference>
<keyword evidence="4 7" id="KW-1133">Transmembrane helix</keyword>
<keyword evidence="5 7" id="KW-0472">Membrane</keyword>
<gene>
    <name evidence="10" type="ORF">DM868_10175</name>
</gene>
<evidence type="ECO:0000313" key="10">
    <source>
        <dbReference type="EMBL" id="TKR25816.1"/>
    </source>
</evidence>
<dbReference type="Proteomes" id="UP000308037">
    <property type="component" value="Unassembled WGS sequence"/>
</dbReference>
<feature type="transmembrane region" description="Helical" evidence="7">
    <location>
        <begin position="120"/>
        <end position="143"/>
    </location>
</feature>
<organism evidence="10 11">
    <name type="scientific">Natronomonas salsuginis</name>
    <dbReference type="NCBI Taxonomy" id="2217661"/>
    <lineage>
        <taxon>Archaea</taxon>
        <taxon>Methanobacteriati</taxon>
        <taxon>Methanobacteriota</taxon>
        <taxon>Stenosarchaea group</taxon>
        <taxon>Halobacteria</taxon>
        <taxon>Halobacteriales</taxon>
        <taxon>Natronomonadaceae</taxon>
        <taxon>Natronomonas</taxon>
    </lineage>
</organism>
<evidence type="ECO:0000256" key="6">
    <source>
        <dbReference type="SAM" id="MobiDB-lite"/>
    </source>
</evidence>
<evidence type="ECO:0000313" key="11">
    <source>
        <dbReference type="Proteomes" id="UP000308037"/>
    </source>
</evidence>
<name>A0A4U5JC63_9EURY</name>
<dbReference type="InterPro" id="IPR052218">
    <property type="entry name" value="Preflagellin_Peptidase"/>
</dbReference>
<evidence type="ECO:0000259" key="8">
    <source>
        <dbReference type="Pfam" id="PF01478"/>
    </source>
</evidence>
<keyword evidence="3 7" id="KW-0812">Transmembrane</keyword>
<evidence type="ECO:0000256" key="1">
    <source>
        <dbReference type="ARBA" id="ARBA00004651"/>
    </source>
</evidence>
<comment type="subcellular location">
    <subcellularLocation>
        <location evidence="1">Cell membrane</location>
        <topology evidence="1">Multi-pass membrane protein</topology>
    </subcellularLocation>
</comment>
<feature type="domain" description="Prepilin type IV endopeptidase peptidase" evidence="8">
    <location>
        <begin position="15"/>
        <end position="125"/>
    </location>
</feature>
<comment type="caution">
    <text evidence="10">The sequence shown here is derived from an EMBL/GenBank/DDBJ whole genome shotgun (WGS) entry which is preliminary data.</text>
</comment>
<evidence type="ECO:0000256" key="2">
    <source>
        <dbReference type="ARBA" id="ARBA00022475"/>
    </source>
</evidence>
<feature type="domain" description="Preflagellin peptidase C-terminal" evidence="9">
    <location>
        <begin position="269"/>
        <end position="311"/>
    </location>
</feature>
<dbReference type="PANTHER" id="PTHR36506">
    <property type="entry name" value="PREFLAGELLIN PEPTIDASE"/>
    <property type="match status" value="1"/>
</dbReference>
<keyword evidence="2" id="KW-1003">Cell membrane</keyword>
<reference evidence="10 11" key="1">
    <citation type="submission" date="2019-04" db="EMBL/GenBank/DDBJ databases">
        <title>Natronomonas sp. F20-122 a newhaloarchaeon isolated from a saline saltern of Isla Bacuta, Huelva, Spain.</title>
        <authorList>
            <person name="Duran-Viseras A."/>
            <person name="Sanchez-Porro C."/>
            <person name="Ventosa A."/>
        </authorList>
    </citation>
    <scope>NUCLEOTIDE SEQUENCE [LARGE SCALE GENOMIC DNA]</scope>
    <source>
        <strain evidence="10 11">F20-122</strain>
    </source>
</reference>
<dbReference type="OrthoDB" id="19094at2157"/>
<evidence type="ECO:0000259" key="9">
    <source>
        <dbReference type="Pfam" id="PF06847"/>
    </source>
</evidence>
<feature type="transmembrane region" description="Helical" evidence="7">
    <location>
        <begin position="65"/>
        <end position="85"/>
    </location>
</feature>
<feature type="transmembrane region" description="Helical" evidence="7">
    <location>
        <begin position="286"/>
        <end position="308"/>
    </location>
</feature>
<dbReference type="InterPro" id="IPR009655">
    <property type="entry name" value="Preflagellin_peptidase_C"/>
</dbReference>
<keyword evidence="11" id="KW-1185">Reference proteome</keyword>
<sequence>MFGVATGPDLLRLLAVPVFAWAAARDLRTRRVPNWTWYPLVAVGLIALLWDVLTIGDLTGVQRRLFAVQTVLSLGFVAPLGYFFWRIGGFGGADAKAIITLAVLFPVYPTYQVLGGTYPVYGASLGVFSFSILSNTVLVGLLYPAALAVRNLPQGTFTPAMFVGHPVSLRDVPTAYGRLLETPDGFTRSGLDIDALRMYLRWRGISFSALRADPQRYRGTVPVDANDPGDGSLGDGTIDEDGPVDPVDDDPWGAAAFLAEHSAYGTTPTELREGLSTLSESDRESIWITPGIPFIVPMLAGLVVALAFGDVMFAGLSAVGI</sequence>
<dbReference type="Gene3D" id="1.20.120.1220">
    <property type="match status" value="1"/>
</dbReference>
<protein>
    <submittedName>
        <fullName evidence="10">Prepilin peptidase</fullName>
    </submittedName>
</protein>
<accession>A0A4U5JC63</accession>
<dbReference type="Pfam" id="PF06847">
    <property type="entry name" value="Arc_PepC_II"/>
    <property type="match status" value="1"/>
</dbReference>